<evidence type="ECO:0000313" key="1">
    <source>
        <dbReference type="EMBL" id="ETK95153.1"/>
    </source>
</evidence>
<evidence type="ECO:0000313" key="2">
    <source>
        <dbReference type="EMBL" id="ETL48548.1"/>
    </source>
</evidence>
<dbReference type="AlphaFoldDB" id="W2HIR6"/>
<evidence type="ECO:0000313" key="3">
    <source>
        <dbReference type="Proteomes" id="UP000053864"/>
    </source>
</evidence>
<dbReference type="Proteomes" id="UP000053236">
    <property type="component" value="Unassembled WGS sequence"/>
</dbReference>
<gene>
    <name evidence="1" type="ORF">L915_01894</name>
    <name evidence="2" type="ORF">L916_01861</name>
</gene>
<accession>W2HIR6</accession>
<reference evidence="2 3" key="2">
    <citation type="submission" date="2013-11" db="EMBL/GenBank/DDBJ databases">
        <title>The Genome Sequence of Phytophthora parasitica CJ05E6.</title>
        <authorList>
            <consortium name="The Broad Institute Genomics Platform"/>
            <person name="Russ C."/>
            <person name="Tyler B."/>
            <person name="Panabieres F."/>
            <person name="Shan W."/>
            <person name="Tripathy S."/>
            <person name="Grunwald N."/>
            <person name="Machado M."/>
            <person name="Johnson C.S."/>
            <person name="Arredondo F."/>
            <person name="Hong C."/>
            <person name="Coffey M."/>
            <person name="Young S.K."/>
            <person name="Zeng Q."/>
            <person name="Gargeya S."/>
            <person name="Fitzgerald M."/>
            <person name="Abouelleil A."/>
            <person name="Alvarado L."/>
            <person name="Chapman S.B."/>
            <person name="Gainer-Dewar J."/>
            <person name="Goldberg J."/>
            <person name="Griggs A."/>
            <person name="Gujja S."/>
            <person name="Hansen M."/>
            <person name="Howarth C."/>
            <person name="Imamovic A."/>
            <person name="Ireland A."/>
            <person name="Larimer J."/>
            <person name="McCowan C."/>
            <person name="Murphy C."/>
            <person name="Pearson M."/>
            <person name="Poon T.W."/>
            <person name="Priest M."/>
            <person name="Roberts A."/>
            <person name="Saif S."/>
            <person name="Shea T."/>
            <person name="Sykes S."/>
            <person name="Wortman J."/>
            <person name="Nusbaum C."/>
            <person name="Birren B."/>
        </authorList>
    </citation>
    <scope>NUCLEOTIDE SEQUENCE [LARGE SCALE GENOMIC DNA]</scope>
    <source>
        <strain evidence="2 3">CJ05E6</strain>
    </source>
</reference>
<proteinExistence type="predicted"/>
<dbReference type="EMBL" id="KI684409">
    <property type="protein sequence ID" value="ETK95153.1"/>
    <property type="molecule type" value="Genomic_DNA"/>
</dbReference>
<protein>
    <submittedName>
        <fullName evidence="1">Uncharacterized protein</fullName>
    </submittedName>
</protein>
<dbReference type="EMBL" id="KI670880">
    <property type="protein sequence ID" value="ETL48548.1"/>
    <property type="molecule type" value="Genomic_DNA"/>
</dbReference>
<dbReference type="Proteomes" id="UP000053864">
    <property type="component" value="Unassembled WGS sequence"/>
</dbReference>
<organism evidence="1">
    <name type="scientific">Phytophthora nicotianae</name>
    <name type="common">Potato buckeye rot agent</name>
    <name type="synonym">Phytophthora parasitica</name>
    <dbReference type="NCBI Taxonomy" id="4792"/>
    <lineage>
        <taxon>Eukaryota</taxon>
        <taxon>Sar</taxon>
        <taxon>Stramenopiles</taxon>
        <taxon>Oomycota</taxon>
        <taxon>Peronosporomycetes</taxon>
        <taxon>Peronosporales</taxon>
        <taxon>Peronosporaceae</taxon>
        <taxon>Phytophthora</taxon>
    </lineage>
</organism>
<sequence length="68" mass="7727">MSRNLPPVIAYFRSRQDTCTNVFRARFLTLHISKCTERWKSNTILEGSHAPSVFVMNADDGQCQALPV</sequence>
<name>W2HIR6_PHYNI</name>
<reference evidence="1" key="1">
    <citation type="submission" date="2013-11" db="EMBL/GenBank/DDBJ databases">
        <title>The Genome Sequence of Phytophthora parasitica CJ02B3.</title>
        <authorList>
            <consortium name="The Broad Institute Genomics Platform"/>
            <person name="Russ C."/>
            <person name="Tyler B."/>
            <person name="Panabieres F."/>
            <person name="Shan W."/>
            <person name="Tripathy S."/>
            <person name="Grunwald N."/>
            <person name="Machado M."/>
            <person name="Johnson C.S."/>
            <person name="Arredondo F."/>
            <person name="Hong C."/>
            <person name="Coffey M."/>
            <person name="Young S.K."/>
            <person name="Zeng Q."/>
            <person name="Gargeya S."/>
            <person name="Fitzgerald M."/>
            <person name="Abouelleil A."/>
            <person name="Alvarado L."/>
            <person name="Chapman S.B."/>
            <person name="Gainer-Dewar J."/>
            <person name="Goldberg J."/>
            <person name="Griggs A."/>
            <person name="Gujja S."/>
            <person name="Hansen M."/>
            <person name="Howarth C."/>
            <person name="Imamovic A."/>
            <person name="Ireland A."/>
            <person name="Larimer J."/>
            <person name="McCowan C."/>
            <person name="Murphy C."/>
            <person name="Pearson M."/>
            <person name="Poon T.W."/>
            <person name="Priest M."/>
            <person name="Roberts A."/>
            <person name="Saif S."/>
            <person name="Shea T."/>
            <person name="Sykes S."/>
            <person name="Wortman J."/>
            <person name="Nusbaum C."/>
            <person name="Birren B."/>
        </authorList>
    </citation>
    <scope>NUCLEOTIDE SEQUENCE [LARGE SCALE GENOMIC DNA]</scope>
    <source>
        <strain evidence="1">CJ02B3</strain>
    </source>
</reference>